<sequence length="837" mass="92846">MAEAHPVGFQWVMEAKARGATVIHVDPRFTRTSAVADMFVPIRAGSDIAFLGGVVNHILSNELDFREYVVAYTNAATILREDFRGAEDLDGLFSGFDPRTGAYDPRSWQYAGHAEDPQHTHEMRETAGGLRHESHGPPVPADTQRDETLRHPRCVYQVLKRHFARYTPEVVEQVCGVPPEQFAKVCEAWTRNSGRERTTALVYSVGWTQHSVGVQYIRTGAIIQLLLGNMGRPGGGVMALRGHASIQGSTDIPTLFNLLPGYLPMPQRGRHDTFDEWVDAIRHPGQKGFWGNARSYAVSLLKAYFGDAATADNDYCYGHLPRLTGDHGTYQTVLDMIDGKVKGYFLLGQNPAVGSAHGRAQRLGMAKLDWLVVRDLYEIESATFWRDSPEVETGEIVPEECATEVFFLPAASHVEKEGTFTQTQRLLQWREKAVDPPGDCRSELWFFYHLGRRLRRRLADSALPRDRALLDLAWDYPTEGAHDEPSAAAVLREINGFDVATGTPVSGFTELKDDGSTAAGCWIYSGVYAGGVNQAARRTPAGPSDPIGLEWGWAWPANRRMLYNRASADPEGRPWSERKRYVFWDPDKGEWTGPDVPDFEKTKPPAYRPPDGASGPAALAGDDPFIMQSDGKGWLFVPSGLVDGPLPTHYEPAESPVPNPLYGQQANPTRKRYQRSENPVHPTDSGVFPYVFTTSRLTEHHTAGGMSRTLDYLSELQPAMFVEVSPALAAERGLAHLGWAHVVTARACVEARVLITERLRPLRLDGRRVHQIWLPYHWGTSGLTTGDSANDLIGITLDPNVLIQESKVGTCDIRPGRRPRGAALRALVEDYNRRAGL</sequence>
<evidence type="ECO:0000256" key="6">
    <source>
        <dbReference type="ARBA" id="ARBA00023002"/>
    </source>
</evidence>
<evidence type="ECO:0000256" key="3">
    <source>
        <dbReference type="ARBA" id="ARBA00010312"/>
    </source>
</evidence>
<feature type="region of interest" description="Disordered" evidence="7">
    <location>
        <begin position="114"/>
        <end position="145"/>
    </location>
</feature>
<dbReference type="NCBIfam" id="NF041513">
    <property type="entry name" value="formate_DH_Act"/>
    <property type="match status" value="1"/>
</dbReference>
<feature type="compositionally biased region" description="Basic and acidic residues" evidence="7">
    <location>
        <begin position="114"/>
        <end position="135"/>
    </location>
</feature>
<dbReference type="Pfam" id="PF01568">
    <property type="entry name" value="Molydop_binding"/>
    <property type="match status" value="1"/>
</dbReference>
<evidence type="ECO:0000256" key="2">
    <source>
        <dbReference type="ARBA" id="ARBA00004196"/>
    </source>
</evidence>
<keyword evidence="5" id="KW-0479">Metal-binding</keyword>
<evidence type="ECO:0000256" key="4">
    <source>
        <dbReference type="ARBA" id="ARBA00022485"/>
    </source>
</evidence>
<dbReference type="InterPro" id="IPR006656">
    <property type="entry name" value="Mopterin_OxRdtase"/>
</dbReference>
<comment type="cofactor">
    <cofactor evidence="1">
        <name>[4Fe-4S] cluster</name>
        <dbReference type="ChEBI" id="CHEBI:49883"/>
    </cofactor>
</comment>
<dbReference type="Proteomes" id="UP001058271">
    <property type="component" value="Chromosome"/>
</dbReference>
<keyword evidence="4" id="KW-0004">4Fe-4S</keyword>
<dbReference type="Gene3D" id="2.40.40.20">
    <property type="match status" value="1"/>
</dbReference>
<comment type="similarity">
    <text evidence="3">Belongs to the prokaryotic molybdopterin-containing oxidoreductase family.</text>
</comment>
<dbReference type="Gene3D" id="3.40.50.740">
    <property type="match status" value="1"/>
</dbReference>
<dbReference type="Gene3D" id="3.40.228.10">
    <property type="entry name" value="Dimethylsulfoxide Reductase, domain 2"/>
    <property type="match status" value="2"/>
</dbReference>
<dbReference type="SUPFAM" id="SSF53706">
    <property type="entry name" value="Formate dehydrogenase/DMSO reductase, domains 1-3"/>
    <property type="match status" value="1"/>
</dbReference>
<dbReference type="SUPFAM" id="SSF50692">
    <property type="entry name" value="ADC-like"/>
    <property type="match status" value="1"/>
</dbReference>
<keyword evidence="4" id="KW-0408">Iron</keyword>
<dbReference type="InterPro" id="IPR009010">
    <property type="entry name" value="Asp_de-COase-like_dom_sf"/>
</dbReference>
<organism evidence="10 11">
    <name type="scientific">Dactylosporangium roseum</name>
    <dbReference type="NCBI Taxonomy" id="47989"/>
    <lineage>
        <taxon>Bacteria</taxon>
        <taxon>Bacillati</taxon>
        <taxon>Actinomycetota</taxon>
        <taxon>Actinomycetes</taxon>
        <taxon>Micromonosporales</taxon>
        <taxon>Micromonosporaceae</taxon>
        <taxon>Dactylosporangium</taxon>
    </lineage>
</organism>
<feature type="region of interest" description="Disordered" evidence="7">
    <location>
        <begin position="652"/>
        <end position="680"/>
    </location>
</feature>
<accession>A0ABY5ZEN0</accession>
<evidence type="ECO:0000256" key="5">
    <source>
        <dbReference type="ARBA" id="ARBA00022723"/>
    </source>
</evidence>
<evidence type="ECO:0000259" key="8">
    <source>
        <dbReference type="Pfam" id="PF00384"/>
    </source>
</evidence>
<dbReference type="EMBL" id="CP073721">
    <property type="protein sequence ID" value="UWZ40496.1"/>
    <property type="molecule type" value="Genomic_DNA"/>
</dbReference>
<keyword evidence="6" id="KW-0560">Oxidoreductase</keyword>
<evidence type="ECO:0000313" key="10">
    <source>
        <dbReference type="EMBL" id="UWZ40496.1"/>
    </source>
</evidence>
<comment type="subcellular location">
    <subcellularLocation>
        <location evidence="2">Cell envelope</location>
    </subcellularLocation>
</comment>
<reference evidence="10" key="1">
    <citation type="submission" date="2021-04" db="EMBL/GenBank/DDBJ databases">
        <title>Biosynthetic gene clusters of Dactylosporangioum roseum.</title>
        <authorList>
            <person name="Hartkoorn R.C."/>
            <person name="Beaudoing E."/>
            <person name="Hot D."/>
            <person name="Moureu S."/>
        </authorList>
    </citation>
    <scope>NUCLEOTIDE SEQUENCE</scope>
    <source>
        <strain evidence="10">NRRL B-16295</strain>
    </source>
</reference>
<name>A0ABY5ZEN0_9ACTN</name>
<evidence type="ECO:0000256" key="7">
    <source>
        <dbReference type="SAM" id="MobiDB-lite"/>
    </source>
</evidence>
<dbReference type="PANTHER" id="PTHR43598">
    <property type="entry name" value="TUNGSTEN-CONTAINING FORMYLMETHANOFURAN DEHYDROGENASE 2 SUBUNIT B"/>
    <property type="match status" value="1"/>
</dbReference>
<evidence type="ECO:0000313" key="11">
    <source>
        <dbReference type="Proteomes" id="UP001058271"/>
    </source>
</evidence>
<proteinExistence type="inferred from homology"/>
<dbReference type="InterPro" id="IPR048158">
    <property type="entry name" value="Formate_DH_Act"/>
</dbReference>
<dbReference type="InterPro" id="IPR006657">
    <property type="entry name" value="MoPterin_dinucl-bd_dom"/>
</dbReference>
<protein>
    <submittedName>
        <fullName evidence="10">Molybdopterin-dependent oxidoreductase</fullName>
    </submittedName>
</protein>
<dbReference type="PANTHER" id="PTHR43598:SF1">
    <property type="entry name" value="FORMATE DEHYDROGENASE-O MAJOR SUBUNIT"/>
    <property type="match status" value="1"/>
</dbReference>
<gene>
    <name evidence="10" type="ORF">Drose_21030</name>
</gene>
<feature type="domain" description="Molybdopterin oxidoreductase" evidence="8">
    <location>
        <begin position="408"/>
        <end position="450"/>
    </location>
</feature>
<evidence type="ECO:0000256" key="1">
    <source>
        <dbReference type="ARBA" id="ARBA00001966"/>
    </source>
</evidence>
<evidence type="ECO:0000259" key="9">
    <source>
        <dbReference type="Pfam" id="PF01568"/>
    </source>
</evidence>
<keyword evidence="4" id="KW-0411">Iron-sulfur</keyword>
<dbReference type="Pfam" id="PF00384">
    <property type="entry name" value="Molybdopterin"/>
    <property type="match status" value="1"/>
</dbReference>
<feature type="domain" description="Molybdopterin dinucleotide-binding" evidence="9">
    <location>
        <begin position="691"/>
        <end position="801"/>
    </location>
</feature>
<keyword evidence="11" id="KW-1185">Reference proteome</keyword>